<dbReference type="Gene3D" id="3.20.20.370">
    <property type="entry name" value="Glycoside hydrolase/deacetylase"/>
    <property type="match status" value="1"/>
</dbReference>
<dbReference type="SUPFAM" id="SSF88713">
    <property type="entry name" value="Glycoside hydrolase/deacetylase"/>
    <property type="match status" value="1"/>
</dbReference>
<comment type="caution">
    <text evidence="5">The sequence shown here is derived from an EMBL/GenBank/DDBJ whole genome shotgun (WGS) entry which is preliminary data.</text>
</comment>
<dbReference type="GeneID" id="58227126"/>
<protein>
    <submittedName>
        <fullName evidence="5">Polysaccharide deacetylase</fullName>
    </submittedName>
</protein>
<dbReference type="PANTHER" id="PTHR34216:SF3">
    <property type="entry name" value="POLY-BETA-1,6-N-ACETYL-D-GLUCOSAMINE N-DEACETYLASE"/>
    <property type="match status" value="1"/>
</dbReference>
<evidence type="ECO:0000256" key="1">
    <source>
        <dbReference type="ARBA" id="ARBA00004613"/>
    </source>
</evidence>
<feature type="domain" description="NodB homology" evidence="4">
    <location>
        <begin position="80"/>
        <end position="282"/>
    </location>
</feature>
<dbReference type="GO" id="GO:0005975">
    <property type="term" value="P:carbohydrate metabolic process"/>
    <property type="evidence" value="ECO:0007669"/>
    <property type="project" value="InterPro"/>
</dbReference>
<dbReference type="InterPro" id="IPR002509">
    <property type="entry name" value="NODB_dom"/>
</dbReference>
<evidence type="ECO:0000256" key="2">
    <source>
        <dbReference type="ARBA" id="ARBA00022729"/>
    </source>
</evidence>
<organism evidence="5 6">
    <name type="scientific">Pseudoalteromonas ruthenica</name>
    <dbReference type="NCBI Taxonomy" id="151081"/>
    <lineage>
        <taxon>Bacteria</taxon>
        <taxon>Pseudomonadati</taxon>
        <taxon>Pseudomonadota</taxon>
        <taxon>Gammaproteobacteria</taxon>
        <taxon>Alteromonadales</taxon>
        <taxon>Pseudoalteromonadaceae</taxon>
        <taxon>Pseudoalteromonas</taxon>
    </lineage>
</organism>
<evidence type="ECO:0000313" key="5">
    <source>
        <dbReference type="EMBL" id="KJZ01625.1"/>
    </source>
</evidence>
<dbReference type="Proteomes" id="UP000033664">
    <property type="component" value="Unassembled WGS sequence"/>
</dbReference>
<dbReference type="InterPro" id="IPR051398">
    <property type="entry name" value="Polysacch_Deacetylase"/>
</dbReference>
<keyword evidence="6" id="KW-1185">Reference proteome</keyword>
<sequence length="347" mass="39417">MFKKVSHVVIFSFFALACASAQAAVILQYHHVSKTLPKVTSVDASTFRAHMQYLKKNDFKVIALDTLIEGLKQGENYNDKTVAITFDDGYDNNIEQAAPILNEFGYPYTIFVNPKLIDEQRSYVMTWEQLKTLSQQGALIANHSAQHDYLHHRLDGESDAQWQERIRADLQYSEKRIEEELGYSLKYLAYPYGEFDRALQQLVQDMGYVGIGQHSGAVGPDNDFTRLPRFPASGFYADLDTLSTKLASLPFHIDTLTYDDTVTTKRQPELTISFKEKGFHQNQFACYVSGQGRAELNWLSAKQVKITAKQELGDGRARYNCTAPSQQASGRYFWFSQPWVITSSPAQ</sequence>
<evidence type="ECO:0000256" key="3">
    <source>
        <dbReference type="SAM" id="SignalP"/>
    </source>
</evidence>
<dbReference type="PROSITE" id="PS51257">
    <property type="entry name" value="PROKAR_LIPOPROTEIN"/>
    <property type="match status" value="1"/>
</dbReference>
<dbReference type="OrthoDB" id="9814639at2"/>
<dbReference type="RefSeq" id="WP_045979088.1">
    <property type="nucleotide sequence ID" value="NZ_JXXY01000006.1"/>
</dbReference>
<evidence type="ECO:0000313" key="6">
    <source>
        <dbReference type="Proteomes" id="UP000033664"/>
    </source>
</evidence>
<feature type="signal peptide" evidence="3">
    <location>
        <begin position="1"/>
        <end position="23"/>
    </location>
</feature>
<dbReference type="Pfam" id="PF01522">
    <property type="entry name" value="Polysacc_deac_1"/>
    <property type="match status" value="1"/>
</dbReference>
<feature type="chain" id="PRO_5002474881" evidence="3">
    <location>
        <begin position="24"/>
        <end position="347"/>
    </location>
</feature>
<evidence type="ECO:0000259" key="4">
    <source>
        <dbReference type="PROSITE" id="PS51677"/>
    </source>
</evidence>
<dbReference type="EMBL" id="JXXZ01000002">
    <property type="protein sequence ID" value="KJZ01625.1"/>
    <property type="molecule type" value="Genomic_DNA"/>
</dbReference>
<dbReference type="PANTHER" id="PTHR34216">
    <property type="match status" value="1"/>
</dbReference>
<dbReference type="InterPro" id="IPR011330">
    <property type="entry name" value="Glyco_hydro/deAcase_b/a-brl"/>
</dbReference>
<dbReference type="PROSITE" id="PS51677">
    <property type="entry name" value="NODB"/>
    <property type="match status" value="1"/>
</dbReference>
<proteinExistence type="predicted"/>
<dbReference type="PATRIC" id="fig|151081.8.peg.1446"/>
<dbReference type="CDD" id="cd10973">
    <property type="entry name" value="CE4_DAC_u4_5s"/>
    <property type="match status" value="1"/>
</dbReference>
<accession>A0A0F4Q2N8</accession>
<reference evidence="5 6" key="1">
    <citation type="journal article" date="2015" name="BMC Genomics">
        <title>Genome mining reveals unlocked bioactive potential of marine Gram-negative bacteria.</title>
        <authorList>
            <person name="Machado H."/>
            <person name="Sonnenschein E.C."/>
            <person name="Melchiorsen J."/>
            <person name="Gram L."/>
        </authorList>
    </citation>
    <scope>NUCLEOTIDE SEQUENCE [LARGE SCALE GENOMIC DNA]</scope>
    <source>
        <strain evidence="5 6">S3137</strain>
    </source>
</reference>
<dbReference type="GO" id="GO:0016810">
    <property type="term" value="F:hydrolase activity, acting on carbon-nitrogen (but not peptide) bonds"/>
    <property type="evidence" value="ECO:0007669"/>
    <property type="project" value="InterPro"/>
</dbReference>
<comment type="subcellular location">
    <subcellularLocation>
        <location evidence="1">Secreted</location>
    </subcellularLocation>
</comment>
<dbReference type="GO" id="GO:0005576">
    <property type="term" value="C:extracellular region"/>
    <property type="evidence" value="ECO:0007669"/>
    <property type="project" value="UniProtKB-SubCell"/>
</dbReference>
<name>A0A0F4Q2N8_9GAMM</name>
<gene>
    <name evidence="5" type="ORF">TW72_01335</name>
</gene>
<dbReference type="eggNOG" id="COG0726">
    <property type="taxonomic scope" value="Bacteria"/>
</dbReference>
<dbReference type="AlphaFoldDB" id="A0A0F4Q2N8"/>
<keyword evidence="2 3" id="KW-0732">Signal</keyword>